<reference evidence="1 2" key="1">
    <citation type="journal article" date="2023" name="bioRxiv">
        <title>High-quality genome assemblies of four members of thePodospora anserinaspecies complex.</title>
        <authorList>
            <person name="Ament-Velasquez S.L."/>
            <person name="Vogan A.A."/>
            <person name="Wallerman O."/>
            <person name="Hartmann F."/>
            <person name="Gautier V."/>
            <person name="Silar P."/>
            <person name="Giraud T."/>
            <person name="Johannesson H."/>
        </authorList>
    </citation>
    <scope>NUCLEOTIDE SEQUENCE [LARGE SCALE GENOMIC DNA]</scope>
    <source>
        <strain evidence="1 2">CBS 415.72m</strain>
    </source>
</reference>
<sequence length="107" mass="11779">MSEQSFGLADVDGKLQIVATGRDTAGCWVTVSESDETWNIGAAAATRQLLDNTPVWKARRLDAELMVENEYLPRLWQSHLIPSLGHLPVANLGIGVKLSPRVEALRR</sequence>
<dbReference type="EMBL" id="JAFFHA010000006">
    <property type="protein sequence ID" value="KAK4655060.1"/>
    <property type="molecule type" value="Genomic_DNA"/>
</dbReference>
<comment type="caution">
    <text evidence="1">The sequence shown here is derived from an EMBL/GenBank/DDBJ whole genome shotgun (WGS) entry which is preliminary data.</text>
</comment>
<evidence type="ECO:0000313" key="1">
    <source>
        <dbReference type="EMBL" id="KAK4655060.1"/>
    </source>
</evidence>
<gene>
    <name evidence="1" type="ORF">QC762_0072080</name>
</gene>
<dbReference type="Proteomes" id="UP001323405">
    <property type="component" value="Unassembled WGS sequence"/>
</dbReference>
<dbReference type="GeneID" id="87903445"/>
<organism evidence="1 2">
    <name type="scientific">Podospora pseudocomata</name>
    <dbReference type="NCBI Taxonomy" id="2093779"/>
    <lineage>
        <taxon>Eukaryota</taxon>
        <taxon>Fungi</taxon>
        <taxon>Dikarya</taxon>
        <taxon>Ascomycota</taxon>
        <taxon>Pezizomycotina</taxon>
        <taxon>Sordariomycetes</taxon>
        <taxon>Sordariomycetidae</taxon>
        <taxon>Sordariales</taxon>
        <taxon>Podosporaceae</taxon>
        <taxon>Podospora</taxon>
    </lineage>
</organism>
<protein>
    <submittedName>
        <fullName evidence="1">Uncharacterized protein</fullName>
    </submittedName>
</protein>
<name>A0ABR0GH44_9PEZI</name>
<evidence type="ECO:0000313" key="2">
    <source>
        <dbReference type="Proteomes" id="UP001323405"/>
    </source>
</evidence>
<accession>A0ABR0GH44</accession>
<dbReference type="RefSeq" id="XP_062744035.1">
    <property type="nucleotide sequence ID" value="XM_062883756.1"/>
</dbReference>
<proteinExistence type="predicted"/>
<keyword evidence="2" id="KW-1185">Reference proteome</keyword>